<proteinExistence type="predicted"/>
<feature type="chain" id="PRO_5024431229" evidence="1">
    <location>
        <begin position="22"/>
        <end position="204"/>
    </location>
</feature>
<organism evidence="2 3">
    <name type="scientific">Ruoffia tabacinasalis</name>
    <dbReference type="NCBI Taxonomy" id="87458"/>
    <lineage>
        <taxon>Bacteria</taxon>
        <taxon>Bacillati</taxon>
        <taxon>Bacillota</taxon>
        <taxon>Bacilli</taxon>
        <taxon>Lactobacillales</taxon>
        <taxon>Aerococcaceae</taxon>
        <taxon>Ruoffia</taxon>
    </lineage>
</organism>
<evidence type="ECO:0000256" key="1">
    <source>
        <dbReference type="SAM" id="SignalP"/>
    </source>
</evidence>
<keyword evidence="1" id="KW-0732">Signal</keyword>
<sequence>MKKILLLSCALVLLNGLTVNAEESVSTSDIDESVESIEETEYKDPFDPESYETIFEEDVYKIGTDMPAGEYKVFSVEDHASYTLTNDARGEDYVAYMSFDTFSYVSVEDDQFLELKNSFAIPVEDADPVVIENDIIGPGVYRIGIDIDPGEYKVTATDEHASYTITGDANMNDYIDYSSIEKSNYIEVLEGEYLELKNAEINLN</sequence>
<dbReference type="EMBL" id="VBSP01000067">
    <property type="protein sequence ID" value="TLQ38784.1"/>
    <property type="molecule type" value="Genomic_DNA"/>
</dbReference>
<dbReference type="AlphaFoldDB" id="A0A5R9DS63"/>
<dbReference type="Proteomes" id="UP000306420">
    <property type="component" value="Unassembled WGS sequence"/>
</dbReference>
<dbReference type="RefSeq" id="WP_138405505.1">
    <property type="nucleotide sequence ID" value="NZ_VBSP01000067.1"/>
</dbReference>
<accession>A0A5R9DS63</accession>
<reference evidence="2 3" key="1">
    <citation type="submission" date="2019-05" db="EMBL/GenBank/DDBJ databases">
        <title>The metagenome of a microbial culture collection derived from dairy environment covers the genomic content of the human microbiome.</title>
        <authorList>
            <person name="Roder T."/>
            <person name="Wuthrich D."/>
            <person name="Sattari Z."/>
            <person name="Von Ah U."/>
            <person name="Bar C."/>
            <person name="Ronchi F."/>
            <person name="Macpherson A.J."/>
            <person name="Ganal-Vonarburg S.C."/>
            <person name="Bruggmann R."/>
            <person name="Vergeres G."/>
        </authorList>
    </citation>
    <scope>NUCLEOTIDE SEQUENCE [LARGE SCALE GENOMIC DNA]</scope>
    <source>
        <strain evidence="2 3">FAM 24227</strain>
    </source>
</reference>
<dbReference type="OrthoDB" id="1650483at2"/>
<evidence type="ECO:0000313" key="2">
    <source>
        <dbReference type="EMBL" id="TLQ38784.1"/>
    </source>
</evidence>
<protein>
    <submittedName>
        <fullName evidence="2">Uncharacterized protein</fullName>
    </submittedName>
</protein>
<name>A0A5R9DS63_9LACT</name>
<comment type="caution">
    <text evidence="2">The sequence shown here is derived from an EMBL/GenBank/DDBJ whole genome shotgun (WGS) entry which is preliminary data.</text>
</comment>
<gene>
    <name evidence="2" type="ORF">FEZ33_11420</name>
</gene>
<evidence type="ECO:0000313" key="3">
    <source>
        <dbReference type="Proteomes" id="UP000306420"/>
    </source>
</evidence>
<feature type="signal peptide" evidence="1">
    <location>
        <begin position="1"/>
        <end position="21"/>
    </location>
</feature>